<dbReference type="PANTHER" id="PTHR45654">
    <property type="entry name" value="HOMEOBOX-LEUCINE ZIPPER PROTEIN MERISTEM L1"/>
    <property type="match status" value="1"/>
</dbReference>
<feature type="chain" id="PRO_5044878400" evidence="1">
    <location>
        <begin position="18"/>
        <end position="153"/>
    </location>
</feature>
<feature type="signal peptide" evidence="1">
    <location>
        <begin position="1"/>
        <end position="17"/>
    </location>
</feature>
<sequence>MILLSLLVAEILQIIKSLSWILHWQDFTSKRVLKLEEYTIAVLLKQHQMITKFKRMIDAFNLRIAVLSVSVNIQMRNRGCNLAENWFSSKIDQVLRIHKKAEHESADNCALKEENDMICCEKIDMREADKHTICHNCSDAHVHEDSYFDEQKL</sequence>
<protein>
    <submittedName>
        <fullName evidence="2">Uncharacterized protein</fullName>
    </submittedName>
</protein>
<evidence type="ECO:0000256" key="1">
    <source>
        <dbReference type="SAM" id="SignalP"/>
    </source>
</evidence>
<dbReference type="Proteomes" id="UP001642260">
    <property type="component" value="Unassembled WGS sequence"/>
</dbReference>
<dbReference type="EMBL" id="CAKOAT010456265">
    <property type="protein sequence ID" value="CAH8375269.1"/>
    <property type="molecule type" value="Genomic_DNA"/>
</dbReference>
<reference evidence="2 3" key="1">
    <citation type="submission" date="2022-03" db="EMBL/GenBank/DDBJ databases">
        <authorList>
            <person name="Macdonald S."/>
            <person name="Ahmed S."/>
            <person name="Newling K."/>
        </authorList>
    </citation>
    <scope>NUCLEOTIDE SEQUENCE [LARGE SCALE GENOMIC DNA]</scope>
</reference>
<comment type="caution">
    <text evidence="2">The sequence shown here is derived from an EMBL/GenBank/DDBJ whole genome shotgun (WGS) entry which is preliminary data.</text>
</comment>
<proteinExistence type="predicted"/>
<dbReference type="PANTHER" id="PTHR45654:SF91">
    <property type="entry name" value="HOMEOBOX-LEUCINE ZIPPER PROTEIN HDG12"/>
    <property type="match status" value="1"/>
</dbReference>
<gene>
    <name evidence="2" type="ORF">ERUC_LOCUS32163</name>
</gene>
<accession>A0ABC8L5W3</accession>
<organism evidence="2 3">
    <name type="scientific">Eruca vesicaria subsp. sativa</name>
    <name type="common">Garden rocket</name>
    <name type="synonym">Eruca sativa</name>
    <dbReference type="NCBI Taxonomy" id="29727"/>
    <lineage>
        <taxon>Eukaryota</taxon>
        <taxon>Viridiplantae</taxon>
        <taxon>Streptophyta</taxon>
        <taxon>Embryophyta</taxon>
        <taxon>Tracheophyta</taxon>
        <taxon>Spermatophyta</taxon>
        <taxon>Magnoliopsida</taxon>
        <taxon>eudicotyledons</taxon>
        <taxon>Gunneridae</taxon>
        <taxon>Pentapetalae</taxon>
        <taxon>rosids</taxon>
        <taxon>malvids</taxon>
        <taxon>Brassicales</taxon>
        <taxon>Brassicaceae</taxon>
        <taxon>Brassiceae</taxon>
        <taxon>Eruca</taxon>
    </lineage>
</organism>
<dbReference type="InterPro" id="IPR042160">
    <property type="entry name" value="HD-Zip_IV"/>
</dbReference>
<name>A0ABC8L5W3_ERUVS</name>
<evidence type="ECO:0000313" key="3">
    <source>
        <dbReference type="Proteomes" id="UP001642260"/>
    </source>
</evidence>
<dbReference type="AlphaFoldDB" id="A0ABC8L5W3"/>
<keyword evidence="3" id="KW-1185">Reference proteome</keyword>
<evidence type="ECO:0000313" key="2">
    <source>
        <dbReference type="EMBL" id="CAH8375269.1"/>
    </source>
</evidence>
<keyword evidence="1" id="KW-0732">Signal</keyword>